<keyword evidence="1" id="KW-0732">Signal</keyword>
<dbReference type="RefSeq" id="WP_379479798.1">
    <property type="nucleotide sequence ID" value="NZ_JBHLTL010000001.1"/>
</dbReference>
<comment type="caution">
    <text evidence="2">The sequence shown here is derived from an EMBL/GenBank/DDBJ whole genome shotgun (WGS) entry which is preliminary data.</text>
</comment>
<feature type="signal peptide" evidence="1">
    <location>
        <begin position="1"/>
        <end position="21"/>
    </location>
</feature>
<keyword evidence="3" id="KW-1185">Reference proteome</keyword>
<dbReference type="Proteomes" id="UP001589943">
    <property type="component" value="Unassembled WGS sequence"/>
</dbReference>
<reference evidence="2 3" key="1">
    <citation type="submission" date="2024-09" db="EMBL/GenBank/DDBJ databases">
        <authorList>
            <person name="Sun Q."/>
            <person name="Mori K."/>
        </authorList>
    </citation>
    <scope>NUCLEOTIDE SEQUENCE [LARGE SCALE GENOMIC DNA]</scope>
    <source>
        <strain evidence="2 3">NCAIM B.02537</strain>
    </source>
</reference>
<evidence type="ECO:0008006" key="4">
    <source>
        <dbReference type="Google" id="ProtNLM"/>
    </source>
</evidence>
<protein>
    <recommendedName>
        <fullName evidence="4">UrcA family protein</fullName>
    </recommendedName>
</protein>
<feature type="chain" id="PRO_5045848300" description="UrcA family protein" evidence="1">
    <location>
        <begin position="22"/>
        <end position="85"/>
    </location>
</feature>
<evidence type="ECO:0000313" key="2">
    <source>
        <dbReference type="EMBL" id="MFC0588291.1"/>
    </source>
</evidence>
<sequence length="85" mass="9236">MKKAIAIMVLIVALAPAQAKATECKDAVESYNSALSEVSYTLKRYANCVSASAGQDDCSTEFRRLKYAQANLESAVMEISSYCRS</sequence>
<proteinExistence type="predicted"/>
<evidence type="ECO:0000256" key="1">
    <source>
        <dbReference type="SAM" id="SignalP"/>
    </source>
</evidence>
<accession>A0ABV6PEP7</accession>
<name>A0ABV6PEP7_9SPHN</name>
<organism evidence="2 3">
    <name type="scientific">Novosphingobium aquiterrae</name>
    <dbReference type="NCBI Taxonomy" id="624388"/>
    <lineage>
        <taxon>Bacteria</taxon>
        <taxon>Pseudomonadati</taxon>
        <taxon>Pseudomonadota</taxon>
        <taxon>Alphaproteobacteria</taxon>
        <taxon>Sphingomonadales</taxon>
        <taxon>Sphingomonadaceae</taxon>
        <taxon>Novosphingobium</taxon>
    </lineage>
</organism>
<gene>
    <name evidence="2" type="ORF">ACFFF7_02580</name>
</gene>
<dbReference type="EMBL" id="JBHLTL010000001">
    <property type="protein sequence ID" value="MFC0588291.1"/>
    <property type="molecule type" value="Genomic_DNA"/>
</dbReference>
<evidence type="ECO:0000313" key="3">
    <source>
        <dbReference type="Proteomes" id="UP001589943"/>
    </source>
</evidence>